<dbReference type="EMBL" id="CP089982">
    <property type="protein sequence ID" value="WXA93172.1"/>
    <property type="molecule type" value="Genomic_DNA"/>
</dbReference>
<evidence type="ECO:0000313" key="2">
    <source>
        <dbReference type="Proteomes" id="UP001379533"/>
    </source>
</evidence>
<organism evidence="1 2">
    <name type="scientific">Pendulispora brunnea</name>
    <dbReference type="NCBI Taxonomy" id="2905690"/>
    <lineage>
        <taxon>Bacteria</taxon>
        <taxon>Pseudomonadati</taxon>
        <taxon>Myxococcota</taxon>
        <taxon>Myxococcia</taxon>
        <taxon>Myxococcales</taxon>
        <taxon>Sorangiineae</taxon>
        <taxon>Pendulisporaceae</taxon>
        <taxon>Pendulispora</taxon>
    </lineage>
</organism>
<dbReference type="RefSeq" id="WP_394843769.1">
    <property type="nucleotide sequence ID" value="NZ_CP089982.1"/>
</dbReference>
<protein>
    <recommendedName>
        <fullName evidence="3">Lipoprotein</fullName>
    </recommendedName>
</protein>
<name>A0ABZ2K7C2_9BACT</name>
<gene>
    <name evidence="1" type="ORF">LZC95_42810</name>
</gene>
<keyword evidence="2" id="KW-1185">Reference proteome</keyword>
<proteinExistence type="predicted"/>
<accession>A0ABZ2K7C2</accession>
<dbReference type="PROSITE" id="PS51257">
    <property type="entry name" value="PROKAR_LIPOPROTEIN"/>
    <property type="match status" value="1"/>
</dbReference>
<dbReference type="Proteomes" id="UP001379533">
    <property type="component" value="Chromosome"/>
</dbReference>
<evidence type="ECO:0008006" key="3">
    <source>
        <dbReference type="Google" id="ProtNLM"/>
    </source>
</evidence>
<reference evidence="1 2" key="1">
    <citation type="submission" date="2021-12" db="EMBL/GenBank/DDBJ databases">
        <title>Discovery of the Pendulisporaceae a myxobacterial family with distinct sporulation behavior and unique specialized metabolism.</title>
        <authorList>
            <person name="Garcia R."/>
            <person name="Popoff A."/>
            <person name="Bader C.D."/>
            <person name="Loehr J."/>
            <person name="Walesch S."/>
            <person name="Walt C."/>
            <person name="Boldt J."/>
            <person name="Bunk B."/>
            <person name="Haeckl F.J.F.P.J."/>
            <person name="Gunesch A.P."/>
            <person name="Birkelbach J."/>
            <person name="Nuebel U."/>
            <person name="Pietschmann T."/>
            <person name="Bach T."/>
            <person name="Mueller R."/>
        </authorList>
    </citation>
    <scope>NUCLEOTIDE SEQUENCE [LARGE SCALE GENOMIC DNA]</scope>
    <source>
        <strain evidence="1 2">MSr12523</strain>
    </source>
</reference>
<evidence type="ECO:0000313" key="1">
    <source>
        <dbReference type="EMBL" id="WXA93172.1"/>
    </source>
</evidence>
<sequence length="287" mass="30936">MLERFLRGTRAMGPCAMIAMACACGSSDDGNDGTKPPPDGGNGNGILDFDFRSGNDHGFVPVMRDVPVSIFEAYQSHKASGTLGPVAPLTRNFNEYPEETSHWLMNSGIYPMPDGLEGRGFLVQGNNHSDDMDMHLVRKLGAAEGVQPNTDYDVLVTVDLAGAAPTDAVGVGGSPNLQVKARATTKDPTTYAYAGNHVRFKDVDMSPQMGTDVAVNGVCYTERPQAGEPKCPQGRIPFHLNLGKPSSPIRVRSNEAGEFWLTVGSHSGFESFSAIYYARIHVELQRK</sequence>